<evidence type="ECO:0000313" key="3">
    <source>
        <dbReference type="EMBL" id="MTB73037.1"/>
    </source>
</evidence>
<dbReference type="InterPro" id="IPR029068">
    <property type="entry name" value="Glyas_Bleomycin-R_OHBP_Dase"/>
</dbReference>
<feature type="domain" description="VOC" evidence="2">
    <location>
        <begin position="3"/>
        <end position="132"/>
    </location>
</feature>
<evidence type="ECO:0000259" key="2">
    <source>
        <dbReference type="PROSITE" id="PS51819"/>
    </source>
</evidence>
<dbReference type="InterPro" id="IPR037523">
    <property type="entry name" value="VOC_core"/>
</dbReference>
<dbReference type="SUPFAM" id="SSF54593">
    <property type="entry name" value="Glyoxalase/Bleomycin resistance protein/Dihydroxybiphenyl dioxygenase"/>
    <property type="match status" value="1"/>
</dbReference>
<dbReference type="PROSITE" id="PS51819">
    <property type="entry name" value="VOC"/>
    <property type="match status" value="1"/>
</dbReference>
<sequence length="135" mass="14044">MTTPTLFHSIHFDDADAGLTFLRALGFDERAVHRDPDDPSTVAHAELAWGAAGGVMCGSAGRAVPSGSDYQRRVGVATCYLVVPTDEQVDEVHERALAAGGTSIMAPSDQDYGGRSASVADPEGNQYSIGSYAGA</sequence>
<proteinExistence type="predicted"/>
<dbReference type="RefSeq" id="WP_154594317.1">
    <property type="nucleotide sequence ID" value="NZ_WLVL01000042.1"/>
</dbReference>
<dbReference type="EMBL" id="WLVL01000042">
    <property type="protein sequence ID" value="MTB73037.1"/>
    <property type="molecule type" value="Genomic_DNA"/>
</dbReference>
<reference evidence="3 4" key="1">
    <citation type="submission" date="2019-11" db="EMBL/GenBank/DDBJ databases">
        <title>Whole genome sequencing identifies a novel species of the genus Arsenicicoccus isolated from human blood.</title>
        <authorList>
            <person name="Jeong J.H."/>
            <person name="Kweon O.J."/>
            <person name="Kim H.R."/>
            <person name="Kim T.-H."/>
            <person name="Ha S.-M."/>
            <person name="Lee M.-K."/>
        </authorList>
    </citation>
    <scope>NUCLEOTIDE SEQUENCE [LARGE SCALE GENOMIC DNA]</scope>
    <source>
        <strain evidence="3 4">MKL-02</strain>
    </source>
</reference>
<name>A0A6I3IH28_9MICO</name>
<dbReference type="InterPro" id="IPR004360">
    <property type="entry name" value="Glyas_Fos-R_dOase_dom"/>
</dbReference>
<protein>
    <submittedName>
        <fullName evidence="3">Bleomycin resistance protein</fullName>
    </submittedName>
</protein>
<dbReference type="AlphaFoldDB" id="A0A6I3IH28"/>
<dbReference type="Gene3D" id="3.30.720.110">
    <property type="match status" value="1"/>
</dbReference>
<feature type="region of interest" description="Disordered" evidence="1">
    <location>
        <begin position="99"/>
        <end position="135"/>
    </location>
</feature>
<dbReference type="Gene3D" id="3.30.720.120">
    <property type="match status" value="1"/>
</dbReference>
<evidence type="ECO:0000256" key="1">
    <source>
        <dbReference type="SAM" id="MobiDB-lite"/>
    </source>
</evidence>
<dbReference type="Proteomes" id="UP000431092">
    <property type="component" value="Unassembled WGS sequence"/>
</dbReference>
<gene>
    <name evidence="3" type="ORF">GGG17_13895</name>
</gene>
<organism evidence="3 4">
    <name type="scientific">Arsenicicoccus cauae</name>
    <dbReference type="NCBI Taxonomy" id="2663847"/>
    <lineage>
        <taxon>Bacteria</taxon>
        <taxon>Bacillati</taxon>
        <taxon>Actinomycetota</taxon>
        <taxon>Actinomycetes</taxon>
        <taxon>Micrococcales</taxon>
        <taxon>Intrasporangiaceae</taxon>
        <taxon>Arsenicicoccus</taxon>
    </lineage>
</organism>
<dbReference type="Pfam" id="PF00903">
    <property type="entry name" value="Glyoxalase"/>
    <property type="match status" value="1"/>
</dbReference>
<keyword evidence="4" id="KW-1185">Reference proteome</keyword>
<accession>A0A6I3IH28</accession>
<evidence type="ECO:0000313" key="4">
    <source>
        <dbReference type="Proteomes" id="UP000431092"/>
    </source>
</evidence>
<comment type="caution">
    <text evidence="3">The sequence shown here is derived from an EMBL/GenBank/DDBJ whole genome shotgun (WGS) entry which is preliminary data.</text>
</comment>